<comment type="subunit">
    <text evidence="9">Forms a complex with SecF. Part of the essential Sec protein translocation apparatus which comprises SecA, SecYEG and auxiliary proteins SecDF. Other proteins may also be involved.</text>
</comment>
<dbReference type="GO" id="GO:0005886">
    <property type="term" value="C:plasma membrane"/>
    <property type="evidence" value="ECO:0007669"/>
    <property type="project" value="UniProtKB-SubCell"/>
</dbReference>
<dbReference type="Pfam" id="PF21760">
    <property type="entry name" value="SecD_1st"/>
    <property type="match status" value="1"/>
</dbReference>
<dbReference type="InterPro" id="IPR022813">
    <property type="entry name" value="SecD/SecF_arch_bac"/>
</dbReference>
<sequence length="636" mass="65257">MAFLVLAAVLTGGMFATGELTPRLGIDLAGGTSITLTATEDSIEEGAVTQENLNTAVSIIERRVNGLGVSEATVQAQGDRNIMVSIPKGTDEAQAREQVGTTAQMSFRPVVTIDYSTVLPEGTGEETGETGGTGDGTAEEDAGQEGEPGAEAEGGTGESTGNTGEESGEGATGDGATEDGASGETGEGTSDQSLAPPADTLIGEPATDATHASFRTDEQDPAAETEETAEATEDNGTPAAEDGTEDTEGTTEGATGDAAGLEGITADLAALDCSTPEKRLAAGRAAAQAEPDAEVVACGEDGLKYQLGPVAVPGTDLTGADAVFDTQQGKGWIVSMDFNQAGGDSFADITEELSLKAPPQNQFAIVLDGEVVSAPSVSERLGGGSAIIEGGQADPFTQQEAEDLANILKFGALPLTFEEGNVTTVSPTLGSEQLKAGLIAGGIGLLLVVGYLLFYYRLLGVVAIGSLAGMALLSYVVMTLLGPGIGFALSLPAICGAIVSIGITADSFIVYFERIRDEVREGRPIRAAIERAWPRARRTILVSDVVSILAALVLFIVSVGTVQGFAFVLGLTTALDVVVVFLLTKPMLSLLGRRRFFARGHKWSGLDPKRLGAPPPIRRGTRRPAVAPVPAEAKEA</sequence>
<dbReference type="PANTHER" id="PTHR30081:SF1">
    <property type="entry name" value="PROTEIN TRANSLOCASE SUBUNIT SECD"/>
    <property type="match status" value="1"/>
</dbReference>
<feature type="compositionally biased region" description="Low complexity" evidence="10">
    <location>
        <begin position="174"/>
        <end position="184"/>
    </location>
</feature>
<feature type="region of interest" description="Disordered" evidence="10">
    <location>
        <begin position="608"/>
        <end position="636"/>
    </location>
</feature>
<organism evidence="14 15">
    <name type="scientific">Streptomyces aidingensis</name>
    <dbReference type="NCBI Taxonomy" id="910347"/>
    <lineage>
        <taxon>Bacteria</taxon>
        <taxon>Bacillati</taxon>
        <taxon>Actinomycetota</taxon>
        <taxon>Actinomycetes</taxon>
        <taxon>Kitasatosporales</taxon>
        <taxon>Streptomycetaceae</taxon>
        <taxon>Streptomyces</taxon>
    </lineage>
</organism>
<feature type="transmembrane region" description="Helical" evidence="9">
    <location>
        <begin position="540"/>
        <end position="559"/>
    </location>
</feature>
<feature type="region of interest" description="Disordered" evidence="10">
    <location>
        <begin position="116"/>
        <end position="259"/>
    </location>
</feature>
<dbReference type="HAMAP" id="MF_01463_B">
    <property type="entry name" value="SecD_B"/>
    <property type="match status" value="1"/>
</dbReference>
<dbReference type="InterPro" id="IPR055344">
    <property type="entry name" value="SecD_SecF_C_bact"/>
</dbReference>
<comment type="function">
    <text evidence="9">Part of the Sec protein translocase complex. Interacts with the SecYEG preprotein conducting channel. SecDF uses the proton motive force (PMF) to complete protein translocation after the ATP-dependent function of SecA.</text>
</comment>
<evidence type="ECO:0000259" key="12">
    <source>
        <dbReference type="Pfam" id="PF21760"/>
    </source>
</evidence>
<dbReference type="InterPro" id="IPR005791">
    <property type="entry name" value="SecD"/>
</dbReference>
<keyword evidence="8 9" id="KW-0472">Membrane</keyword>
<dbReference type="EMBL" id="FOLM01000014">
    <property type="protein sequence ID" value="SFD37581.1"/>
    <property type="molecule type" value="Genomic_DNA"/>
</dbReference>
<feature type="domain" description="SecDF P1 head subdomain" evidence="13">
    <location>
        <begin position="302"/>
        <end position="414"/>
    </location>
</feature>
<name>A0A1I1RTL8_9ACTN</name>
<comment type="subcellular location">
    <subcellularLocation>
        <location evidence="1 9">Cell membrane</location>
        <topology evidence="1 9">Multi-pass membrane protein</topology>
    </subcellularLocation>
</comment>
<keyword evidence="3 9" id="KW-1003">Cell membrane</keyword>
<evidence type="ECO:0000313" key="15">
    <source>
        <dbReference type="Proteomes" id="UP000199207"/>
    </source>
</evidence>
<evidence type="ECO:0000256" key="10">
    <source>
        <dbReference type="SAM" id="MobiDB-lite"/>
    </source>
</evidence>
<feature type="transmembrane region" description="Helical" evidence="9">
    <location>
        <begin position="487"/>
        <end position="512"/>
    </location>
</feature>
<evidence type="ECO:0000256" key="8">
    <source>
        <dbReference type="ARBA" id="ARBA00023136"/>
    </source>
</evidence>
<dbReference type="SUPFAM" id="SSF82866">
    <property type="entry name" value="Multidrug efflux transporter AcrB transmembrane domain"/>
    <property type="match status" value="1"/>
</dbReference>
<feature type="compositionally biased region" description="Low complexity" evidence="10">
    <location>
        <begin position="624"/>
        <end position="636"/>
    </location>
</feature>
<comment type="caution">
    <text evidence="9">Lacks conserved residue(s) required for the propagation of feature annotation.</text>
</comment>
<gene>
    <name evidence="9" type="primary">secD</name>
    <name evidence="14" type="ORF">SAMN05421773_1149</name>
</gene>
<dbReference type="AlphaFoldDB" id="A0A1I1RTL8"/>
<protein>
    <recommendedName>
        <fullName evidence="9">Protein translocase subunit SecD</fullName>
    </recommendedName>
</protein>
<dbReference type="InterPro" id="IPR048634">
    <property type="entry name" value="SecD_SecF_C"/>
</dbReference>
<dbReference type="Gene3D" id="3.30.1360.200">
    <property type="match status" value="1"/>
</dbReference>
<proteinExistence type="inferred from homology"/>
<dbReference type="InterPro" id="IPR054384">
    <property type="entry name" value="SecDF_P1_head"/>
</dbReference>
<evidence type="ECO:0000313" key="14">
    <source>
        <dbReference type="EMBL" id="SFD37581.1"/>
    </source>
</evidence>
<feature type="transmembrane region" description="Helical" evidence="9">
    <location>
        <begin position="565"/>
        <end position="584"/>
    </location>
</feature>
<evidence type="ECO:0000256" key="6">
    <source>
        <dbReference type="ARBA" id="ARBA00022989"/>
    </source>
</evidence>
<evidence type="ECO:0000256" key="5">
    <source>
        <dbReference type="ARBA" id="ARBA00022927"/>
    </source>
</evidence>
<keyword evidence="2 9" id="KW-0813">Transport</keyword>
<comment type="similarity">
    <text evidence="9">Belongs to the SecD/SecF family. SecD subfamily.</text>
</comment>
<reference evidence="14 15" key="1">
    <citation type="submission" date="2016-10" db="EMBL/GenBank/DDBJ databases">
        <authorList>
            <person name="de Groot N.N."/>
        </authorList>
    </citation>
    <scope>NUCLEOTIDE SEQUENCE [LARGE SCALE GENOMIC DNA]</scope>
    <source>
        <strain evidence="14 15">CGMCC 4.5739</strain>
    </source>
</reference>
<evidence type="ECO:0000256" key="2">
    <source>
        <dbReference type="ARBA" id="ARBA00022448"/>
    </source>
</evidence>
<evidence type="ECO:0000256" key="1">
    <source>
        <dbReference type="ARBA" id="ARBA00004651"/>
    </source>
</evidence>
<keyword evidence="5 9" id="KW-0653">Protein transport</keyword>
<dbReference type="NCBIfam" id="TIGR00916">
    <property type="entry name" value="2A0604s01"/>
    <property type="match status" value="1"/>
</dbReference>
<evidence type="ECO:0000256" key="9">
    <source>
        <dbReference type="HAMAP-Rule" id="MF_01463"/>
    </source>
</evidence>
<dbReference type="PANTHER" id="PTHR30081">
    <property type="entry name" value="PROTEIN-EXPORT MEMBRANE PROTEIN SEC"/>
    <property type="match status" value="1"/>
</dbReference>
<keyword evidence="7 9" id="KW-0811">Translocation</keyword>
<keyword evidence="15" id="KW-1185">Reference proteome</keyword>
<evidence type="ECO:0000259" key="11">
    <source>
        <dbReference type="Pfam" id="PF02355"/>
    </source>
</evidence>
<dbReference type="STRING" id="910347.SAMN05421773_1149"/>
<dbReference type="InterPro" id="IPR048631">
    <property type="entry name" value="SecD_1st"/>
</dbReference>
<dbReference type="Pfam" id="PF22599">
    <property type="entry name" value="SecDF_P1_head"/>
    <property type="match status" value="1"/>
</dbReference>
<dbReference type="Proteomes" id="UP000199207">
    <property type="component" value="Unassembled WGS sequence"/>
</dbReference>
<dbReference type="NCBIfam" id="TIGR01129">
    <property type="entry name" value="secD"/>
    <property type="match status" value="1"/>
</dbReference>
<feature type="compositionally biased region" description="Acidic residues" evidence="10">
    <location>
        <begin position="219"/>
        <end position="233"/>
    </location>
</feature>
<dbReference type="GO" id="GO:0043952">
    <property type="term" value="P:protein transport by the Sec complex"/>
    <property type="evidence" value="ECO:0007669"/>
    <property type="project" value="UniProtKB-UniRule"/>
</dbReference>
<keyword evidence="6 9" id="KW-1133">Transmembrane helix</keyword>
<feature type="compositionally biased region" description="Acidic residues" evidence="10">
    <location>
        <begin position="137"/>
        <end position="150"/>
    </location>
</feature>
<feature type="domain" description="Protein translocase subunit SecDF P1" evidence="12">
    <location>
        <begin position="54"/>
        <end position="110"/>
    </location>
</feature>
<dbReference type="GO" id="GO:0065002">
    <property type="term" value="P:intracellular protein transmembrane transport"/>
    <property type="evidence" value="ECO:0007669"/>
    <property type="project" value="UniProtKB-UniRule"/>
</dbReference>
<feature type="transmembrane region" description="Helical" evidence="9">
    <location>
        <begin position="461"/>
        <end position="481"/>
    </location>
</feature>
<dbReference type="Pfam" id="PF02355">
    <property type="entry name" value="SecD_SecF_C"/>
    <property type="match status" value="1"/>
</dbReference>
<keyword evidence="4 9" id="KW-0812">Transmembrane</keyword>
<accession>A0A1I1RTL8</accession>
<dbReference type="Gene3D" id="1.20.1640.10">
    <property type="entry name" value="Multidrug efflux transporter AcrB transmembrane domain"/>
    <property type="match status" value="1"/>
</dbReference>
<dbReference type="Gene3D" id="3.30.70.3220">
    <property type="match status" value="1"/>
</dbReference>
<evidence type="ECO:0000256" key="7">
    <source>
        <dbReference type="ARBA" id="ARBA00023010"/>
    </source>
</evidence>
<dbReference type="GO" id="GO:0015450">
    <property type="term" value="F:protein-transporting ATPase activity"/>
    <property type="evidence" value="ECO:0007669"/>
    <property type="project" value="InterPro"/>
</dbReference>
<evidence type="ECO:0000256" key="4">
    <source>
        <dbReference type="ARBA" id="ARBA00022692"/>
    </source>
</evidence>
<feature type="domain" description="Protein export membrane protein SecD/SecF C-terminal" evidence="11">
    <location>
        <begin position="417"/>
        <end position="592"/>
    </location>
</feature>
<evidence type="ECO:0000256" key="3">
    <source>
        <dbReference type="ARBA" id="ARBA00022475"/>
    </source>
</evidence>
<feature type="transmembrane region" description="Helical" evidence="9">
    <location>
        <begin position="436"/>
        <end position="454"/>
    </location>
</feature>
<evidence type="ECO:0000259" key="13">
    <source>
        <dbReference type="Pfam" id="PF22599"/>
    </source>
</evidence>
<feature type="compositionally biased region" description="Low complexity" evidence="10">
    <location>
        <begin position="250"/>
        <end position="259"/>
    </location>
</feature>
<dbReference type="GO" id="GO:0006605">
    <property type="term" value="P:protein targeting"/>
    <property type="evidence" value="ECO:0007669"/>
    <property type="project" value="UniProtKB-UniRule"/>
</dbReference>